<feature type="non-terminal residue" evidence="1">
    <location>
        <position position="168"/>
    </location>
</feature>
<proteinExistence type="predicted"/>
<protein>
    <submittedName>
        <fullName evidence="1">25086_t:CDS:1</fullName>
    </submittedName>
</protein>
<feature type="non-terminal residue" evidence="1">
    <location>
        <position position="1"/>
    </location>
</feature>
<organism evidence="1 2">
    <name type="scientific">Racocetra persica</name>
    <dbReference type="NCBI Taxonomy" id="160502"/>
    <lineage>
        <taxon>Eukaryota</taxon>
        <taxon>Fungi</taxon>
        <taxon>Fungi incertae sedis</taxon>
        <taxon>Mucoromycota</taxon>
        <taxon>Glomeromycotina</taxon>
        <taxon>Glomeromycetes</taxon>
        <taxon>Diversisporales</taxon>
        <taxon>Gigasporaceae</taxon>
        <taxon>Racocetra</taxon>
    </lineage>
</organism>
<comment type="caution">
    <text evidence="1">The sequence shown here is derived from an EMBL/GenBank/DDBJ whole genome shotgun (WGS) entry which is preliminary data.</text>
</comment>
<reference evidence="1" key="1">
    <citation type="submission" date="2021-06" db="EMBL/GenBank/DDBJ databases">
        <authorList>
            <person name="Kallberg Y."/>
            <person name="Tangrot J."/>
            <person name="Rosling A."/>
        </authorList>
    </citation>
    <scope>NUCLEOTIDE SEQUENCE</scope>
    <source>
        <strain evidence="1">MA461A</strain>
    </source>
</reference>
<dbReference type="Proteomes" id="UP000789920">
    <property type="component" value="Unassembled WGS sequence"/>
</dbReference>
<accession>A0ACA9S546</accession>
<dbReference type="EMBL" id="CAJVQC010090585">
    <property type="protein sequence ID" value="CAG8825476.1"/>
    <property type="molecule type" value="Genomic_DNA"/>
</dbReference>
<name>A0ACA9S546_9GLOM</name>
<sequence length="168" mass="18547">EELRLDWMLLAEMGPNAVINDSCDLGTRNMDLTHRWVDDARQCYSDTDLANANTFICQASSCHVEPLKIIILGTAGTGKSYLVNVIRYTLHQITEIGSKSPVLVLAPTGAAAFNINGMTIYSVLSIAINDGNDNLDINGERLKQLQKRLEDHPSVLHYLFDMGGVLEQ</sequence>
<evidence type="ECO:0000313" key="1">
    <source>
        <dbReference type="EMBL" id="CAG8825476.1"/>
    </source>
</evidence>
<gene>
    <name evidence="1" type="ORF">RPERSI_LOCUS26494</name>
</gene>
<keyword evidence="2" id="KW-1185">Reference proteome</keyword>
<evidence type="ECO:0000313" key="2">
    <source>
        <dbReference type="Proteomes" id="UP000789920"/>
    </source>
</evidence>